<evidence type="ECO:0000313" key="2">
    <source>
        <dbReference type="Proteomes" id="UP000266778"/>
    </source>
</evidence>
<reference evidence="1" key="1">
    <citation type="journal article" date="2019" name="J Environ">
        <title>Genetic characterization and potential molecular dissemination mechanism of tet (31) gene in Aeromonas caviae from an oxytetracycline wastewater treatment system.</title>
        <authorList>
            <person name="Shi Y."/>
            <person name="Tian Z."/>
            <person name="Leclercq S.O."/>
            <person name="Zhang H."/>
            <person name="Yang M."/>
            <person name="Zhang Y."/>
        </authorList>
    </citation>
    <scope>NUCLEOTIDE SEQUENCE</scope>
    <source>
        <strain evidence="1">T25-39</strain>
    </source>
</reference>
<name>A0A3S7P8Z2_AERCA</name>
<accession>A0A3S7P8Z2</accession>
<protein>
    <submittedName>
        <fullName evidence="1">Uncharacterized protein</fullName>
    </submittedName>
</protein>
<dbReference type="AlphaFoldDB" id="A0A3S7P8Z2"/>
<proteinExistence type="predicted"/>
<dbReference type="Proteomes" id="UP000266778">
    <property type="component" value="Chromosome"/>
</dbReference>
<dbReference type="EMBL" id="CP025706">
    <property type="protein sequence ID" value="AXB05645.1"/>
    <property type="molecule type" value="Genomic_DNA"/>
</dbReference>
<dbReference type="RefSeq" id="WP_119197326.1">
    <property type="nucleotide sequence ID" value="NZ_CP133757.1"/>
</dbReference>
<organism evidence="1 2">
    <name type="scientific">Aeromonas caviae</name>
    <name type="common">Aeromonas punctata</name>
    <dbReference type="NCBI Taxonomy" id="648"/>
    <lineage>
        <taxon>Bacteria</taxon>
        <taxon>Pseudomonadati</taxon>
        <taxon>Pseudomonadota</taxon>
        <taxon>Gammaproteobacteria</taxon>
        <taxon>Aeromonadales</taxon>
        <taxon>Aeromonadaceae</taxon>
        <taxon>Aeromonas</taxon>
    </lineage>
</organism>
<evidence type="ECO:0000313" key="1">
    <source>
        <dbReference type="EMBL" id="AXB05645.1"/>
    </source>
</evidence>
<sequence length="143" mass="16121">MAKINGFGWAVLGVIALVGSGVAYLAMPTKPQVNISLRGNHDGVDRTDAVKQGFDQLARLCPAITKAKSVTVTYEQGEFLLWRNEQLGWQSDFYFQAMDRRGENHHFYLRDDGKNELIINGKQSSLDWCGIKQKMDGYYLVAF</sequence>
<gene>
    <name evidence="1" type="ORF">C1C91_12170</name>
</gene>